<evidence type="ECO:0000259" key="13">
    <source>
        <dbReference type="PROSITE" id="PS50928"/>
    </source>
</evidence>
<proteinExistence type="inferred from homology"/>
<evidence type="ECO:0000256" key="11">
    <source>
        <dbReference type="ARBA" id="ARBA00072251"/>
    </source>
</evidence>
<feature type="transmembrane region" description="Helical" evidence="12">
    <location>
        <begin position="108"/>
        <end position="134"/>
    </location>
</feature>
<keyword evidence="15" id="KW-1185">Reference proteome</keyword>
<dbReference type="GO" id="GO:0015031">
    <property type="term" value="P:protein transport"/>
    <property type="evidence" value="ECO:0007669"/>
    <property type="project" value="UniProtKB-KW"/>
</dbReference>
<dbReference type="Pfam" id="PF12911">
    <property type="entry name" value="OppC_N"/>
    <property type="match status" value="1"/>
</dbReference>
<feature type="domain" description="ABC transmembrane type-1" evidence="13">
    <location>
        <begin position="106"/>
        <end position="293"/>
    </location>
</feature>
<evidence type="ECO:0000256" key="2">
    <source>
        <dbReference type="ARBA" id="ARBA00022448"/>
    </source>
</evidence>
<evidence type="ECO:0000256" key="1">
    <source>
        <dbReference type="ARBA" id="ARBA00004429"/>
    </source>
</evidence>
<dbReference type="EMBL" id="FWFK01000003">
    <property type="protein sequence ID" value="SLN40358.1"/>
    <property type="molecule type" value="Genomic_DNA"/>
</dbReference>
<evidence type="ECO:0000256" key="12">
    <source>
        <dbReference type="RuleBase" id="RU363032"/>
    </source>
</evidence>
<dbReference type="GO" id="GO:0005886">
    <property type="term" value="C:plasma membrane"/>
    <property type="evidence" value="ECO:0007669"/>
    <property type="project" value="UniProtKB-SubCell"/>
</dbReference>
<name>A0A1X6Z4N7_9RHOB</name>
<dbReference type="InterPro" id="IPR050366">
    <property type="entry name" value="BP-dependent_transpt_permease"/>
</dbReference>
<dbReference type="PANTHER" id="PTHR43386:SF2">
    <property type="entry name" value="OLIGOPEPTIDE TRANSPORT SYSTEM PERMEASE PROTEIN OPPC"/>
    <property type="match status" value="1"/>
</dbReference>
<dbReference type="InterPro" id="IPR035906">
    <property type="entry name" value="MetI-like_sf"/>
</dbReference>
<dbReference type="Pfam" id="PF00528">
    <property type="entry name" value="BPD_transp_1"/>
    <property type="match status" value="1"/>
</dbReference>
<keyword evidence="4" id="KW-0997">Cell inner membrane</keyword>
<keyword evidence="8 12" id="KW-1133">Transmembrane helix</keyword>
<sequence length="308" mass="33316">MVHDTQRMQSLAERMAEDEVAGRSLWADARRRFFSNKAAVIGLALLAFVAAFALFGGQFAQWSNEELDYNVMGVVAQEGGPSLANGHYFGVDELGRDLFARTVQGTQVSLLVGLVGALVAVVVGTIYGATAGYVGGRVDAAMMRAVDVLMAIPYMFVLILILVMYGRSMIALFVGLGLISWLEMSRIVRGQTLSLKNREFIEAARATGVSGVTIIRRHIVPNLLGVIAVYATLLVPLMILTESFISFLGLGVQEPLTSLGALISQGASTMAYGTIWQLAFPLLFFCLTLFGFFFVGDGLRDALDPKDR</sequence>
<dbReference type="Proteomes" id="UP000193570">
    <property type="component" value="Unassembled WGS sequence"/>
</dbReference>
<keyword evidence="9 12" id="KW-0472">Membrane</keyword>
<evidence type="ECO:0000313" key="15">
    <source>
        <dbReference type="Proteomes" id="UP000193570"/>
    </source>
</evidence>
<dbReference type="AlphaFoldDB" id="A0A1X6Z4N7"/>
<keyword evidence="6" id="KW-0571">Peptide transport</keyword>
<organism evidence="14 15">
    <name type="scientific">Roseivivax jejudonensis</name>
    <dbReference type="NCBI Taxonomy" id="1529041"/>
    <lineage>
        <taxon>Bacteria</taxon>
        <taxon>Pseudomonadati</taxon>
        <taxon>Pseudomonadota</taxon>
        <taxon>Alphaproteobacteria</taxon>
        <taxon>Rhodobacterales</taxon>
        <taxon>Roseobacteraceae</taxon>
        <taxon>Roseivivax</taxon>
    </lineage>
</organism>
<keyword evidence="2 12" id="KW-0813">Transport</keyword>
<evidence type="ECO:0000256" key="10">
    <source>
        <dbReference type="ARBA" id="ARBA00024202"/>
    </source>
</evidence>
<dbReference type="GO" id="GO:0055085">
    <property type="term" value="P:transmembrane transport"/>
    <property type="evidence" value="ECO:0007669"/>
    <property type="project" value="InterPro"/>
</dbReference>
<feature type="transmembrane region" description="Helical" evidence="12">
    <location>
        <begin position="270"/>
        <end position="296"/>
    </location>
</feature>
<dbReference type="InterPro" id="IPR000515">
    <property type="entry name" value="MetI-like"/>
</dbReference>
<dbReference type="OrthoDB" id="9766870at2"/>
<comment type="subcellular location">
    <subcellularLocation>
        <location evidence="1">Cell inner membrane</location>
        <topology evidence="1">Multi-pass membrane protein</topology>
    </subcellularLocation>
    <subcellularLocation>
        <location evidence="12">Cell membrane</location>
        <topology evidence="12">Multi-pass membrane protein</topology>
    </subcellularLocation>
</comment>
<dbReference type="SUPFAM" id="SSF161098">
    <property type="entry name" value="MetI-like"/>
    <property type="match status" value="1"/>
</dbReference>
<dbReference type="Gene3D" id="1.10.3720.10">
    <property type="entry name" value="MetI-like"/>
    <property type="match status" value="1"/>
</dbReference>
<keyword evidence="3" id="KW-1003">Cell membrane</keyword>
<feature type="transmembrane region" description="Helical" evidence="12">
    <location>
        <begin position="223"/>
        <end position="250"/>
    </location>
</feature>
<feature type="transmembrane region" description="Helical" evidence="12">
    <location>
        <begin position="146"/>
        <end position="164"/>
    </location>
</feature>
<reference evidence="14 15" key="1">
    <citation type="submission" date="2017-03" db="EMBL/GenBank/DDBJ databases">
        <authorList>
            <person name="Afonso C.L."/>
            <person name="Miller P.J."/>
            <person name="Scott M.A."/>
            <person name="Spackman E."/>
            <person name="Goraichik I."/>
            <person name="Dimitrov K.M."/>
            <person name="Suarez D.L."/>
            <person name="Swayne D.E."/>
        </authorList>
    </citation>
    <scope>NUCLEOTIDE SEQUENCE [LARGE SCALE GENOMIC DNA]</scope>
    <source>
        <strain evidence="14 15">CECT 8625</strain>
    </source>
</reference>
<keyword evidence="5 12" id="KW-0812">Transmembrane</keyword>
<feature type="transmembrane region" description="Helical" evidence="12">
    <location>
        <begin position="38"/>
        <end position="60"/>
    </location>
</feature>
<accession>A0A1X6Z4N7</accession>
<gene>
    <name evidence="14" type="primary">oppC_1</name>
    <name evidence="14" type="ORF">ROJ8625_01902</name>
</gene>
<dbReference type="CDD" id="cd06261">
    <property type="entry name" value="TM_PBP2"/>
    <property type="match status" value="1"/>
</dbReference>
<evidence type="ECO:0000256" key="6">
    <source>
        <dbReference type="ARBA" id="ARBA00022856"/>
    </source>
</evidence>
<evidence type="ECO:0000256" key="3">
    <source>
        <dbReference type="ARBA" id="ARBA00022475"/>
    </source>
</evidence>
<evidence type="ECO:0000256" key="5">
    <source>
        <dbReference type="ARBA" id="ARBA00022692"/>
    </source>
</evidence>
<protein>
    <recommendedName>
        <fullName evidence="11">Oligopeptide transport system permease protein OppC</fullName>
    </recommendedName>
</protein>
<evidence type="ECO:0000256" key="9">
    <source>
        <dbReference type="ARBA" id="ARBA00023136"/>
    </source>
</evidence>
<evidence type="ECO:0000313" key="14">
    <source>
        <dbReference type="EMBL" id="SLN40358.1"/>
    </source>
</evidence>
<dbReference type="PANTHER" id="PTHR43386">
    <property type="entry name" value="OLIGOPEPTIDE TRANSPORT SYSTEM PERMEASE PROTEIN APPC"/>
    <property type="match status" value="1"/>
</dbReference>
<keyword evidence="7" id="KW-0653">Protein transport</keyword>
<comment type="similarity">
    <text evidence="10">Belongs to the binding-protein-dependent transport system permease family. OppBC subfamily.</text>
</comment>
<dbReference type="PROSITE" id="PS50928">
    <property type="entry name" value="ABC_TM1"/>
    <property type="match status" value="1"/>
</dbReference>
<feature type="transmembrane region" description="Helical" evidence="12">
    <location>
        <begin position="170"/>
        <end position="188"/>
    </location>
</feature>
<evidence type="ECO:0000256" key="8">
    <source>
        <dbReference type="ARBA" id="ARBA00022989"/>
    </source>
</evidence>
<evidence type="ECO:0000256" key="4">
    <source>
        <dbReference type="ARBA" id="ARBA00022519"/>
    </source>
</evidence>
<evidence type="ECO:0000256" key="7">
    <source>
        <dbReference type="ARBA" id="ARBA00022927"/>
    </source>
</evidence>
<dbReference type="InterPro" id="IPR025966">
    <property type="entry name" value="OppC_N"/>
</dbReference>
<dbReference type="GO" id="GO:0015833">
    <property type="term" value="P:peptide transport"/>
    <property type="evidence" value="ECO:0007669"/>
    <property type="project" value="UniProtKB-KW"/>
</dbReference>